<dbReference type="PROSITE" id="PS51257">
    <property type="entry name" value="PROKAR_LIPOPROTEIN"/>
    <property type="match status" value="1"/>
</dbReference>
<protein>
    <recommendedName>
        <fullName evidence="3">DUF4377 domain-containing protein</fullName>
    </recommendedName>
</protein>
<evidence type="ECO:0000313" key="1">
    <source>
        <dbReference type="EMBL" id="WOC53042.1"/>
    </source>
</evidence>
<name>A0AAU0F4H0_9FLAO</name>
<dbReference type="KEGG" id="bpor:BPO_2395"/>
<evidence type="ECO:0000313" key="2">
    <source>
        <dbReference type="Proteomes" id="UP001432059"/>
    </source>
</evidence>
<evidence type="ECO:0008006" key="3">
    <source>
        <dbReference type="Google" id="ProtNLM"/>
    </source>
</evidence>
<reference evidence="1" key="1">
    <citation type="submission" date="2023-10" db="EMBL/GenBank/DDBJ databases">
        <title>Characterization and whole genome sequencing of a novel strain of Bergeyella porcorum QD2021 isolated from pig.</title>
        <authorList>
            <person name="Liu G."/>
            <person name="Chen C."/>
            <person name="Han X."/>
        </authorList>
    </citation>
    <scope>NUCLEOTIDE SEQUENCE</scope>
    <source>
        <strain evidence="1">QD2021</strain>
    </source>
</reference>
<dbReference type="Proteomes" id="UP001432059">
    <property type="component" value="Chromosome"/>
</dbReference>
<accession>A0AAU0F4H0</accession>
<dbReference type="AlphaFoldDB" id="A0AAU0F4H0"/>
<organism evidence="1 2">
    <name type="scientific">Bergeyella porcorum</name>
    <dbReference type="NCBI Taxonomy" id="1735111"/>
    <lineage>
        <taxon>Bacteria</taxon>
        <taxon>Pseudomonadati</taxon>
        <taxon>Bacteroidota</taxon>
        <taxon>Flavobacteriia</taxon>
        <taxon>Flavobacteriales</taxon>
        <taxon>Weeksellaceae</taxon>
        <taxon>Bergeyella</taxon>
    </lineage>
</organism>
<gene>
    <name evidence="1" type="ORF">BPO_2395</name>
</gene>
<dbReference type="EMBL" id="CP136426">
    <property type="protein sequence ID" value="WOC53042.1"/>
    <property type="molecule type" value="Genomic_DNA"/>
</dbReference>
<sequence length="99" mass="11638">MENKLFILLLFLLISCFGYDDVNARKILEKKMVYFCSQQKVDCKGGYYQFDKYKIGSDYQYNLTLYKVKGKDTLIITCTLFSDNGDVKVIEVKNLEKFK</sequence>
<proteinExistence type="predicted"/>
<dbReference type="RefSeq" id="WP_327984344.1">
    <property type="nucleotide sequence ID" value="NZ_CP136426.1"/>
</dbReference>
<keyword evidence="2" id="KW-1185">Reference proteome</keyword>